<gene>
    <name evidence="1" type="ORF">L207DRAFT_577632</name>
</gene>
<proteinExistence type="predicted"/>
<sequence>MANQSRRPFTIAISGCSSAGKSALAFLLAEIFAEPDTTNKVPIIHGDSFFMPKHLCPLVTYSSAPNDTAFCQMTIEDVRIGEYVISWDGTRANNAFMQYTPPTTNNIPSYAGSIASFESPELDENNRPEVHDRVPSQEPVATTFSVSSTLHEGGRRKVFTVSGPDTDCDEAVNFVRMFEALKSISKDNEIEDVAENLGTMNLEHDTEYGTDSEDGGVPLSSSISEYSEDGGVPLFPKQPEIEDLAPPFPFLSIDIAALHAQHAELISSMRAKIQEFLAEISKEIKHADYRVLPAILQPPHYHPSDNGLDTTPLLTDLQTHLRTLTSISHQLAQSSDISSPLEAQRTLTESKIQSLNLTCKRAMSSLFSAKLWLSTSAAAAKERRFSRQVYMDVKEGGMREPGQMWKTEGYWEQVAWRNYVKEHEWLVGKDGEGEMGGVREGVYVRAQDLGVEDTVRWAVGSVLEELRKFWGVGGEEKGGCGECVGCDGKGCEF</sequence>
<evidence type="ECO:0000313" key="2">
    <source>
        <dbReference type="Proteomes" id="UP000235786"/>
    </source>
</evidence>
<name>A0A2J6S7Q0_HYAVF</name>
<keyword evidence="2" id="KW-1185">Reference proteome</keyword>
<dbReference type="Proteomes" id="UP000235786">
    <property type="component" value="Unassembled WGS sequence"/>
</dbReference>
<reference evidence="1 2" key="1">
    <citation type="submission" date="2016-04" db="EMBL/GenBank/DDBJ databases">
        <title>A degradative enzymes factory behind the ericoid mycorrhizal symbiosis.</title>
        <authorList>
            <consortium name="DOE Joint Genome Institute"/>
            <person name="Martino E."/>
            <person name="Morin E."/>
            <person name="Grelet G."/>
            <person name="Kuo A."/>
            <person name="Kohler A."/>
            <person name="Daghino S."/>
            <person name="Barry K."/>
            <person name="Choi C."/>
            <person name="Cichocki N."/>
            <person name="Clum A."/>
            <person name="Copeland A."/>
            <person name="Hainaut M."/>
            <person name="Haridas S."/>
            <person name="Labutti K."/>
            <person name="Lindquist E."/>
            <person name="Lipzen A."/>
            <person name="Khouja H.-R."/>
            <person name="Murat C."/>
            <person name="Ohm R."/>
            <person name="Olson A."/>
            <person name="Spatafora J."/>
            <person name="Veneault-Fourrey C."/>
            <person name="Henrissat B."/>
            <person name="Grigoriev I."/>
            <person name="Martin F."/>
            <person name="Perotto S."/>
        </authorList>
    </citation>
    <scope>NUCLEOTIDE SEQUENCE [LARGE SCALE GENOMIC DNA]</scope>
    <source>
        <strain evidence="1 2">F</strain>
    </source>
</reference>
<evidence type="ECO:0000313" key="1">
    <source>
        <dbReference type="EMBL" id="PMD46787.1"/>
    </source>
</evidence>
<protein>
    <recommendedName>
        <fullName evidence="3">P-loop containing nucleoside triphosphate hydrolase protein</fullName>
    </recommendedName>
</protein>
<dbReference type="EMBL" id="KZ613939">
    <property type="protein sequence ID" value="PMD46787.1"/>
    <property type="molecule type" value="Genomic_DNA"/>
</dbReference>
<dbReference type="STRING" id="1149755.A0A2J6S7Q0"/>
<dbReference type="InterPro" id="IPR027417">
    <property type="entry name" value="P-loop_NTPase"/>
</dbReference>
<organism evidence="1 2">
    <name type="scientific">Hyaloscypha variabilis (strain UAMH 11265 / GT02V1 / F)</name>
    <name type="common">Meliniomyces variabilis</name>
    <dbReference type="NCBI Taxonomy" id="1149755"/>
    <lineage>
        <taxon>Eukaryota</taxon>
        <taxon>Fungi</taxon>
        <taxon>Dikarya</taxon>
        <taxon>Ascomycota</taxon>
        <taxon>Pezizomycotina</taxon>
        <taxon>Leotiomycetes</taxon>
        <taxon>Helotiales</taxon>
        <taxon>Hyaloscyphaceae</taxon>
        <taxon>Hyaloscypha</taxon>
        <taxon>Hyaloscypha variabilis</taxon>
    </lineage>
</organism>
<dbReference type="SUPFAM" id="SSF52540">
    <property type="entry name" value="P-loop containing nucleoside triphosphate hydrolases"/>
    <property type="match status" value="1"/>
</dbReference>
<dbReference type="Gene3D" id="3.40.50.300">
    <property type="entry name" value="P-loop containing nucleotide triphosphate hydrolases"/>
    <property type="match status" value="2"/>
</dbReference>
<dbReference type="AlphaFoldDB" id="A0A2J6S7Q0"/>
<accession>A0A2J6S7Q0</accession>
<dbReference type="OrthoDB" id="10264655at2759"/>
<evidence type="ECO:0008006" key="3">
    <source>
        <dbReference type="Google" id="ProtNLM"/>
    </source>
</evidence>